<evidence type="ECO:0000256" key="11">
    <source>
        <dbReference type="ARBA" id="ARBA00040950"/>
    </source>
</evidence>
<dbReference type="SUPFAM" id="SSF52058">
    <property type="entry name" value="L domain-like"/>
    <property type="match status" value="1"/>
</dbReference>
<evidence type="ECO:0000256" key="4">
    <source>
        <dbReference type="ARBA" id="ARBA00022737"/>
    </source>
</evidence>
<dbReference type="InterPro" id="IPR001611">
    <property type="entry name" value="Leu-rich_rpt"/>
</dbReference>
<dbReference type="Gene3D" id="3.80.10.10">
    <property type="entry name" value="Ribonuclease Inhibitor"/>
    <property type="match status" value="1"/>
</dbReference>
<reference evidence="12" key="2">
    <citation type="submission" date="2025-08" db="UniProtKB">
        <authorList>
            <consortium name="Ensembl"/>
        </authorList>
    </citation>
    <scope>IDENTIFICATION</scope>
</reference>
<proteinExistence type="inferred from homology"/>
<accession>A0AAY4C3A7</accession>
<keyword evidence="8" id="KW-0206">Cytoskeleton</keyword>
<reference evidence="12" key="3">
    <citation type="submission" date="2025-09" db="UniProtKB">
        <authorList>
            <consortium name="Ensembl"/>
        </authorList>
    </citation>
    <scope>IDENTIFICATION</scope>
</reference>
<evidence type="ECO:0000256" key="3">
    <source>
        <dbReference type="ARBA" id="ARBA00022614"/>
    </source>
</evidence>
<sequence>EDTKGTVPIENLWQFTSLTKLSLSGNVIEKIEGLDSLVGLKWLDLSFNNIKAIEGVDTLVNLQDLSLHNNHISVIENLDTLQNMQFLSMGNNFLSQFSNVMYLRRCNSLYGLNLAGNPLCNEENYKIFVVAHLPNLVYLDHKLVDEQTRKMSSLRYQYDIEKLGLSETDALEQKKKDDEELQIHWDAFVEHLNGPQLFDSMCADDPDAHKLTHLSAVQATLCIQIFKNGLAQHQRRESEVNLFISSLQVALAKNQEKASWGVTNFRKKQLPQVQGFPVPCLQTYTFHIITGLLWGSGGLECHVFLDKDTFSQCRDLENQHYNKILEISMATLKKIARNELKEDLPIDVRMLFVDKETLTNILKSSHDIHILKINNREDELVTRVNTWKSLLMMSIHDKEVTRNRTRILEIKNFRAHIWSQMEKAYFSKLQ</sequence>
<dbReference type="GO" id="GO:0005929">
    <property type="term" value="C:cilium"/>
    <property type="evidence" value="ECO:0007669"/>
    <property type="project" value="TreeGrafter"/>
</dbReference>
<dbReference type="InterPro" id="IPR050576">
    <property type="entry name" value="Cilia_flagella_integrity"/>
</dbReference>
<dbReference type="InterPro" id="IPR032675">
    <property type="entry name" value="LRR_dom_sf"/>
</dbReference>
<evidence type="ECO:0000256" key="10">
    <source>
        <dbReference type="ARBA" id="ARBA00038378"/>
    </source>
</evidence>
<organism evidence="12 13">
    <name type="scientific">Denticeps clupeoides</name>
    <name type="common">denticle herring</name>
    <dbReference type="NCBI Taxonomy" id="299321"/>
    <lineage>
        <taxon>Eukaryota</taxon>
        <taxon>Metazoa</taxon>
        <taxon>Chordata</taxon>
        <taxon>Craniata</taxon>
        <taxon>Vertebrata</taxon>
        <taxon>Euteleostomi</taxon>
        <taxon>Actinopterygii</taxon>
        <taxon>Neopterygii</taxon>
        <taxon>Teleostei</taxon>
        <taxon>Clupei</taxon>
        <taxon>Clupeiformes</taxon>
        <taxon>Denticipitoidei</taxon>
        <taxon>Denticipitidae</taxon>
        <taxon>Denticeps</taxon>
    </lineage>
</organism>
<keyword evidence="13" id="KW-1185">Reference proteome</keyword>
<comment type="similarity">
    <text evidence="10">Belongs to the DRC3 family.</text>
</comment>
<evidence type="ECO:0000256" key="1">
    <source>
        <dbReference type="ARBA" id="ARBA00004611"/>
    </source>
</evidence>
<evidence type="ECO:0000256" key="8">
    <source>
        <dbReference type="ARBA" id="ARBA00023212"/>
    </source>
</evidence>
<dbReference type="PROSITE" id="PS51450">
    <property type="entry name" value="LRR"/>
    <property type="match status" value="3"/>
</dbReference>
<dbReference type="PANTHER" id="PTHR45973">
    <property type="entry name" value="PROTEIN PHOSPHATASE 1 REGULATORY SUBUNIT SDS22-RELATED"/>
    <property type="match status" value="1"/>
</dbReference>
<keyword evidence="4" id="KW-0677">Repeat</keyword>
<reference evidence="12 13" key="1">
    <citation type="submission" date="2020-06" db="EMBL/GenBank/DDBJ databases">
        <authorList>
            <consortium name="Wellcome Sanger Institute Data Sharing"/>
        </authorList>
    </citation>
    <scope>NUCLEOTIDE SEQUENCE [LARGE SCALE GENOMIC DNA]</scope>
</reference>
<evidence type="ECO:0000256" key="9">
    <source>
        <dbReference type="ARBA" id="ARBA00023273"/>
    </source>
</evidence>
<evidence type="ECO:0000313" key="12">
    <source>
        <dbReference type="Ensembl" id="ENSDCDP00010027655.1"/>
    </source>
</evidence>
<evidence type="ECO:0000256" key="6">
    <source>
        <dbReference type="ARBA" id="ARBA00023054"/>
    </source>
</evidence>
<dbReference type="SMART" id="SM00365">
    <property type="entry name" value="LRR_SD22"/>
    <property type="match status" value="4"/>
</dbReference>
<gene>
    <name evidence="12" type="primary">DRC3</name>
</gene>
<keyword evidence="2" id="KW-0963">Cytoplasm</keyword>
<dbReference type="PANTHER" id="PTHR45973:SF12">
    <property type="entry name" value="DYNEIN REGULATORY COMPLEX SUBUNIT 3"/>
    <property type="match status" value="1"/>
</dbReference>
<evidence type="ECO:0000256" key="2">
    <source>
        <dbReference type="ARBA" id="ARBA00022490"/>
    </source>
</evidence>
<protein>
    <recommendedName>
        <fullName evidence="11">Dynein regulatory complex subunit 3</fullName>
    </recommendedName>
</protein>
<name>A0AAY4C3A7_9TELE</name>
<dbReference type="AlphaFoldDB" id="A0AAY4C3A7"/>
<evidence type="ECO:0000256" key="5">
    <source>
        <dbReference type="ARBA" id="ARBA00022846"/>
    </source>
</evidence>
<dbReference type="Ensembl" id="ENSDCDT00010034149.1">
    <property type="protein sequence ID" value="ENSDCDP00010027655.1"/>
    <property type="gene ID" value="ENSDCDG00010017438.1"/>
</dbReference>
<dbReference type="Proteomes" id="UP000694580">
    <property type="component" value="Chromosome 7"/>
</dbReference>
<dbReference type="GeneTree" id="ENSGT00940000159298"/>
<keyword evidence="6" id="KW-0175">Coiled coil</keyword>
<keyword evidence="7" id="KW-0969">Cilium</keyword>
<dbReference type="Pfam" id="PF14580">
    <property type="entry name" value="LRR_9"/>
    <property type="match status" value="1"/>
</dbReference>
<comment type="subcellular location">
    <subcellularLocation>
        <location evidence="1">Cytoplasm</location>
        <location evidence="1">Cytoskeleton</location>
        <location evidence="1">Flagellum axoneme</location>
    </subcellularLocation>
</comment>
<keyword evidence="9" id="KW-0966">Cell projection</keyword>
<keyword evidence="3" id="KW-0433">Leucine-rich repeat</keyword>
<evidence type="ECO:0000313" key="13">
    <source>
        <dbReference type="Proteomes" id="UP000694580"/>
    </source>
</evidence>
<evidence type="ECO:0000256" key="7">
    <source>
        <dbReference type="ARBA" id="ARBA00023069"/>
    </source>
</evidence>
<keyword evidence="5" id="KW-0282">Flagellum</keyword>